<organism evidence="1 2">
    <name type="scientific">Vibrio albus</name>
    <dbReference type="NCBI Taxonomy" id="2200953"/>
    <lineage>
        <taxon>Bacteria</taxon>
        <taxon>Pseudomonadati</taxon>
        <taxon>Pseudomonadota</taxon>
        <taxon>Gammaproteobacteria</taxon>
        <taxon>Vibrionales</taxon>
        <taxon>Vibrionaceae</taxon>
        <taxon>Vibrio</taxon>
    </lineage>
</organism>
<dbReference type="AlphaFoldDB" id="A0A2U3BDJ7"/>
<name>A0A2U3BDJ7_9VIBR</name>
<gene>
    <name evidence="1" type="ORF">DI392_00935</name>
</gene>
<comment type="caution">
    <text evidence="1">The sequence shown here is derived from an EMBL/GenBank/DDBJ whole genome shotgun (WGS) entry which is preliminary data.</text>
</comment>
<keyword evidence="2" id="KW-1185">Reference proteome</keyword>
<proteinExistence type="predicted"/>
<dbReference type="RefSeq" id="WP_109318032.1">
    <property type="nucleotide sequence ID" value="NZ_QFWT01000001.1"/>
</dbReference>
<protein>
    <submittedName>
        <fullName evidence="1">Uncharacterized protein</fullName>
    </submittedName>
</protein>
<evidence type="ECO:0000313" key="2">
    <source>
        <dbReference type="Proteomes" id="UP000245362"/>
    </source>
</evidence>
<evidence type="ECO:0000313" key="1">
    <source>
        <dbReference type="EMBL" id="PWI34878.1"/>
    </source>
</evidence>
<reference evidence="1 2" key="1">
    <citation type="submission" date="2018-05" db="EMBL/GenBank/DDBJ databases">
        <title>Vibrio limimaris sp. nov., isolated from marine sediment.</title>
        <authorList>
            <person name="Li C.-M."/>
        </authorList>
    </citation>
    <scope>NUCLEOTIDE SEQUENCE [LARGE SCALE GENOMIC DNA]</scope>
    <source>
        <strain evidence="1 2">E4404</strain>
    </source>
</reference>
<dbReference type="Proteomes" id="UP000245362">
    <property type="component" value="Unassembled WGS sequence"/>
</dbReference>
<dbReference type="OrthoDB" id="9894342at2"/>
<accession>A0A2U3BDJ7</accession>
<dbReference type="EMBL" id="QFWT01000001">
    <property type="protein sequence ID" value="PWI34878.1"/>
    <property type="molecule type" value="Genomic_DNA"/>
</dbReference>
<sequence length="74" mass="8485">MSHTQLGYPIFTMPYPADIGEDETLMDYALRKAREVEEQREQIAQLKDGVRVIFSNVHDSEKVIDTCSNLLVEV</sequence>